<organism evidence="3 4">
    <name type="scientific">Prauserella endophytica</name>
    <dbReference type="NCBI Taxonomy" id="1592324"/>
    <lineage>
        <taxon>Bacteria</taxon>
        <taxon>Bacillati</taxon>
        <taxon>Actinomycetota</taxon>
        <taxon>Actinomycetes</taxon>
        <taxon>Pseudonocardiales</taxon>
        <taxon>Pseudonocardiaceae</taxon>
        <taxon>Prauserella</taxon>
        <taxon>Prauserella coralliicola group</taxon>
    </lineage>
</organism>
<dbReference type="InterPro" id="IPR036628">
    <property type="entry name" value="Clp_N_dom_sf"/>
</dbReference>
<dbReference type="PROSITE" id="PS51903">
    <property type="entry name" value="CLP_R"/>
    <property type="match status" value="1"/>
</dbReference>
<evidence type="ECO:0000313" key="3">
    <source>
        <dbReference type="EMBL" id="TKG70628.1"/>
    </source>
</evidence>
<gene>
    <name evidence="3" type="ORF">FCN18_17335</name>
</gene>
<comment type="caution">
    <text evidence="3">The sequence shown here is derived from an EMBL/GenBank/DDBJ whole genome shotgun (WGS) entry which is preliminary data.</text>
</comment>
<dbReference type="Pfam" id="PF02861">
    <property type="entry name" value="Clp_N"/>
    <property type="match status" value="1"/>
</dbReference>
<dbReference type="SUPFAM" id="SSF81923">
    <property type="entry name" value="Double Clp-N motif"/>
    <property type="match status" value="1"/>
</dbReference>
<keyword evidence="1" id="KW-0677">Repeat</keyword>
<accession>A0ABY2S5N8</accession>
<dbReference type="Gene3D" id="1.10.1780.10">
    <property type="entry name" value="Clp, N-terminal domain"/>
    <property type="match status" value="1"/>
</dbReference>
<dbReference type="Proteomes" id="UP000309992">
    <property type="component" value="Unassembled WGS sequence"/>
</dbReference>
<keyword evidence="4" id="KW-1185">Reference proteome</keyword>
<dbReference type="RefSeq" id="WP_137095605.1">
    <property type="nucleotide sequence ID" value="NZ_SWMS01000008.1"/>
</dbReference>
<proteinExistence type="predicted"/>
<reference evidence="3 4" key="1">
    <citation type="journal article" date="2015" name="Antonie Van Leeuwenhoek">
        <title>Prauserella endophytica sp. nov., an endophytic actinobacterium isolated from Tamarix taklamakanensis.</title>
        <authorList>
            <person name="Liu J.M."/>
            <person name="Habden X."/>
            <person name="Guo L."/>
            <person name="Tuo L."/>
            <person name="Jiang Z.K."/>
            <person name="Liu S.W."/>
            <person name="Liu X.F."/>
            <person name="Chen L."/>
            <person name="Li R.F."/>
            <person name="Zhang Y.Q."/>
            <person name="Sun C.H."/>
        </authorList>
    </citation>
    <scope>NUCLEOTIDE SEQUENCE [LARGE SCALE GENOMIC DNA]</scope>
    <source>
        <strain evidence="3 4">CGMCC 4.7182</strain>
    </source>
</reference>
<evidence type="ECO:0000313" key="4">
    <source>
        <dbReference type="Proteomes" id="UP000309992"/>
    </source>
</evidence>
<feature type="domain" description="Clp R" evidence="2">
    <location>
        <begin position="1"/>
        <end position="70"/>
    </location>
</feature>
<dbReference type="EMBL" id="SWMS01000008">
    <property type="protein sequence ID" value="TKG70628.1"/>
    <property type="molecule type" value="Genomic_DNA"/>
</dbReference>
<name>A0ABY2S5N8_9PSEU</name>
<sequence length="157" mass="16820">MADQKLNRSLTRVLECAIEEASARRAPAVEAEHLLLALASDEVLAARRVLIEAGLDRDGIEAALDRERTESLSAVGVGPLDEELFTATPRQTRPGWGTSTKEAIQRGRAIGGQDGRRRPAETELLLGILTASLGTVPRALAFAGVDRESLLDRARAA</sequence>
<evidence type="ECO:0000256" key="1">
    <source>
        <dbReference type="PROSITE-ProRule" id="PRU01251"/>
    </source>
</evidence>
<evidence type="ECO:0000259" key="2">
    <source>
        <dbReference type="PROSITE" id="PS51903"/>
    </source>
</evidence>
<dbReference type="InterPro" id="IPR004176">
    <property type="entry name" value="Clp_R_N"/>
</dbReference>
<protein>
    <recommendedName>
        <fullName evidence="2">Clp R domain-containing protein</fullName>
    </recommendedName>
</protein>